<keyword evidence="1" id="KW-0805">Transcription regulation</keyword>
<dbReference type="RefSeq" id="WP_194449401.1">
    <property type="nucleotide sequence ID" value="NZ_CP063849.1"/>
</dbReference>
<dbReference type="KEGG" id="pfer:IRI77_34150"/>
<dbReference type="PROSITE" id="PS01124">
    <property type="entry name" value="HTH_ARAC_FAMILY_2"/>
    <property type="match status" value="1"/>
</dbReference>
<reference evidence="5 6" key="1">
    <citation type="submission" date="2020-10" db="EMBL/GenBank/DDBJ databases">
        <title>Complete genome sequence of Paludibaculum fermentans P105T, a facultatively anaerobic acidobacterium capable of dissimilatory Fe(III) reduction.</title>
        <authorList>
            <person name="Dedysh S.N."/>
            <person name="Beletsky A.V."/>
            <person name="Kulichevskaya I.S."/>
            <person name="Mardanov A.V."/>
            <person name="Ravin N.V."/>
        </authorList>
    </citation>
    <scope>NUCLEOTIDE SEQUENCE [LARGE SCALE GENOMIC DNA]</scope>
    <source>
        <strain evidence="5 6">P105</strain>
    </source>
</reference>
<dbReference type="InterPro" id="IPR050204">
    <property type="entry name" value="AraC_XylS_family_regulators"/>
</dbReference>
<dbReference type="Pfam" id="PF12833">
    <property type="entry name" value="HTH_18"/>
    <property type="match status" value="1"/>
</dbReference>
<dbReference type="AlphaFoldDB" id="A0A7S7NR17"/>
<organism evidence="5 6">
    <name type="scientific">Paludibaculum fermentans</name>
    <dbReference type="NCBI Taxonomy" id="1473598"/>
    <lineage>
        <taxon>Bacteria</taxon>
        <taxon>Pseudomonadati</taxon>
        <taxon>Acidobacteriota</taxon>
        <taxon>Terriglobia</taxon>
        <taxon>Bryobacterales</taxon>
        <taxon>Bryobacteraceae</taxon>
        <taxon>Paludibaculum</taxon>
    </lineage>
</organism>
<dbReference type="EMBL" id="CP063849">
    <property type="protein sequence ID" value="QOY87734.1"/>
    <property type="molecule type" value="Genomic_DNA"/>
</dbReference>
<gene>
    <name evidence="5" type="ORF">IRI77_34150</name>
</gene>
<evidence type="ECO:0000259" key="4">
    <source>
        <dbReference type="PROSITE" id="PS01124"/>
    </source>
</evidence>
<dbReference type="InterPro" id="IPR009057">
    <property type="entry name" value="Homeodomain-like_sf"/>
</dbReference>
<dbReference type="Proteomes" id="UP000593892">
    <property type="component" value="Chromosome"/>
</dbReference>
<accession>A0A7S7NR17</accession>
<protein>
    <submittedName>
        <fullName evidence="5">Helix-turn-helix transcriptional regulator</fullName>
    </submittedName>
</protein>
<evidence type="ECO:0000256" key="1">
    <source>
        <dbReference type="ARBA" id="ARBA00023015"/>
    </source>
</evidence>
<dbReference type="SMART" id="SM00342">
    <property type="entry name" value="HTH_ARAC"/>
    <property type="match status" value="1"/>
</dbReference>
<dbReference type="PANTHER" id="PTHR46796:SF12">
    <property type="entry name" value="HTH-TYPE DNA-BINDING TRANSCRIPTIONAL ACTIVATOR EUTR"/>
    <property type="match status" value="1"/>
</dbReference>
<dbReference type="SUPFAM" id="SSF46689">
    <property type="entry name" value="Homeodomain-like"/>
    <property type="match status" value="2"/>
</dbReference>
<keyword evidence="2" id="KW-0238">DNA-binding</keyword>
<dbReference type="Gene3D" id="1.10.10.60">
    <property type="entry name" value="Homeodomain-like"/>
    <property type="match status" value="2"/>
</dbReference>
<feature type="domain" description="HTH araC/xylS-type" evidence="4">
    <location>
        <begin position="200"/>
        <end position="297"/>
    </location>
</feature>
<dbReference type="PANTHER" id="PTHR46796">
    <property type="entry name" value="HTH-TYPE TRANSCRIPTIONAL ACTIVATOR RHAS-RELATED"/>
    <property type="match status" value="1"/>
</dbReference>
<dbReference type="GO" id="GO:0043565">
    <property type="term" value="F:sequence-specific DNA binding"/>
    <property type="evidence" value="ECO:0007669"/>
    <property type="project" value="InterPro"/>
</dbReference>
<dbReference type="GO" id="GO:0003700">
    <property type="term" value="F:DNA-binding transcription factor activity"/>
    <property type="evidence" value="ECO:0007669"/>
    <property type="project" value="InterPro"/>
</dbReference>
<evidence type="ECO:0000313" key="6">
    <source>
        <dbReference type="Proteomes" id="UP000593892"/>
    </source>
</evidence>
<dbReference type="PRINTS" id="PR00032">
    <property type="entry name" value="HTHARAC"/>
</dbReference>
<evidence type="ECO:0000256" key="2">
    <source>
        <dbReference type="ARBA" id="ARBA00023125"/>
    </source>
</evidence>
<evidence type="ECO:0000313" key="5">
    <source>
        <dbReference type="EMBL" id="QOY87734.1"/>
    </source>
</evidence>
<sequence length="297" mass="32999">MAARLQNGSKPFLFPDGARFGADNVLLHASARRHRVEEFAGPLSIKTVLRGSVSWLVDGQELVVDPASFLVLGAGEKYSMNIDSERRVETACAFFRDGFVEEAAQDATGQVEDSLEDPQRRAPALPFLSRLHCDAEGVMTGAVEMMAERSAATLFPSGFEEEFLLLSNRLLLLYEQIRNRVARVPAVKASTREELFRRLEKGREFLHGQSGGAVSLEEVARIACLSRYHFHRAFVQVFEQTPHGYLAHLRLSRAHAQLRSGQTVTETWLASGFDSPSAFSRAFRKAYGVTPSAVRRS</sequence>
<dbReference type="InterPro" id="IPR018060">
    <property type="entry name" value="HTH_AraC"/>
</dbReference>
<keyword evidence="3" id="KW-0804">Transcription</keyword>
<proteinExistence type="predicted"/>
<name>A0A7S7NR17_PALFE</name>
<keyword evidence="6" id="KW-1185">Reference proteome</keyword>
<evidence type="ECO:0000256" key="3">
    <source>
        <dbReference type="ARBA" id="ARBA00023163"/>
    </source>
</evidence>
<dbReference type="InterPro" id="IPR020449">
    <property type="entry name" value="Tscrpt_reg_AraC-type_HTH"/>
</dbReference>